<gene>
    <name evidence="2" type="ORF">MPDQ_002779</name>
</gene>
<proteinExistence type="predicted"/>
<dbReference type="Proteomes" id="UP000319663">
    <property type="component" value="Unassembled WGS sequence"/>
</dbReference>
<comment type="caution">
    <text evidence="2">The sequence shown here is derived from an EMBL/GenBank/DDBJ whole genome shotgun (WGS) entry which is preliminary data.</text>
</comment>
<feature type="compositionally biased region" description="Polar residues" evidence="1">
    <location>
        <begin position="27"/>
        <end position="51"/>
    </location>
</feature>
<reference evidence="2 3" key="1">
    <citation type="submission" date="2019-06" db="EMBL/GenBank/DDBJ databases">
        <title>Wine fermentation using esterase from Monascus purpureus.</title>
        <authorList>
            <person name="Geng C."/>
            <person name="Zhang Y."/>
        </authorList>
    </citation>
    <scope>NUCLEOTIDE SEQUENCE [LARGE SCALE GENOMIC DNA]</scope>
    <source>
        <strain evidence="2">HQ1</strain>
    </source>
</reference>
<evidence type="ECO:0000313" key="3">
    <source>
        <dbReference type="Proteomes" id="UP000319663"/>
    </source>
</evidence>
<dbReference type="STRING" id="5098.A0A507R1U3"/>
<evidence type="ECO:0000313" key="2">
    <source>
        <dbReference type="EMBL" id="TQB75486.1"/>
    </source>
</evidence>
<evidence type="ECO:0000256" key="1">
    <source>
        <dbReference type="SAM" id="MobiDB-lite"/>
    </source>
</evidence>
<dbReference type="OrthoDB" id="4192742at2759"/>
<organism evidence="2 3">
    <name type="scientific">Monascus purpureus</name>
    <name type="common">Red mold</name>
    <name type="synonym">Monascus anka</name>
    <dbReference type="NCBI Taxonomy" id="5098"/>
    <lineage>
        <taxon>Eukaryota</taxon>
        <taxon>Fungi</taxon>
        <taxon>Dikarya</taxon>
        <taxon>Ascomycota</taxon>
        <taxon>Pezizomycotina</taxon>
        <taxon>Eurotiomycetes</taxon>
        <taxon>Eurotiomycetidae</taxon>
        <taxon>Eurotiales</taxon>
        <taxon>Aspergillaceae</taxon>
        <taxon>Monascus</taxon>
    </lineage>
</organism>
<name>A0A507R1U3_MONPU</name>
<feature type="region of interest" description="Disordered" evidence="1">
    <location>
        <begin position="1"/>
        <end position="67"/>
    </location>
</feature>
<accession>A0A507R1U3</accession>
<dbReference type="EMBL" id="VIFY01000019">
    <property type="protein sequence ID" value="TQB75486.1"/>
    <property type="molecule type" value="Genomic_DNA"/>
</dbReference>
<keyword evidence="3" id="KW-1185">Reference proteome</keyword>
<sequence length="319" mass="35945">MSQGEVAVLPKSTGTTETGSEPFREAPNNNKPVQQSSQLGSHGAQENSSHPPDTIEKTGPGKASCSNPNHPLDAALLGARVDTLHTLSLCRTVITSLELTRMRKSRVGFSYWLSFWQQLYERSLARSLGSIVSSARSKIDFLFRDVSRELQQVAARMEHAVTQAASEKEILNILERMEAQVGYLRNRRREKAQEIVDKMRAAIQAIPVIVSDELLDDMKRGIFALDVYCNYYPVDSETEDCQCIGPGRFLYEQQYAYIVDLQAQNRPNIMPAPPVAVNTMSFHVPGENLEDAENHINRNHCNDENRPWHPREGDMTDCW</sequence>
<protein>
    <submittedName>
        <fullName evidence="2">Uncharacterized protein</fullName>
    </submittedName>
</protein>
<dbReference type="AlphaFoldDB" id="A0A507R1U3"/>